<evidence type="ECO:0000256" key="5">
    <source>
        <dbReference type="ARBA" id="ARBA00022679"/>
    </source>
</evidence>
<dbReference type="GO" id="GO:0009927">
    <property type="term" value="F:histidine phosphotransfer kinase activity"/>
    <property type="evidence" value="ECO:0007669"/>
    <property type="project" value="TreeGrafter"/>
</dbReference>
<reference evidence="9 10" key="1">
    <citation type="submission" date="2014-08" db="EMBL/GenBank/DDBJ databases">
        <title>Genome sequence of Tetragenococcus muriaticus.</title>
        <authorList>
            <person name="Chuea-nongthon C."/>
            <person name="Rodtong S."/>
            <person name="Yongsawatdigul J."/>
            <person name="Steele J.L."/>
            <person name="Liu X.-y."/>
            <person name="Speers J."/>
            <person name="Glasner J.D."/>
            <person name="Neeno-Eckwall E.C."/>
        </authorList>
    </citation>
    <scope>NUCLEOTIDE SEQUENCE [LARGE SCALE GENOMIC DNA]</scope>
    <source>
        <strain evidence="9 10">3MR10-3</strain>
    </source>
</reference>
<proteinExistence type="predicted"/>
<keyword evidence="6 9" id="KW-0418">Kinase</keyword>
<dbReference type="FunFam" id="3.30.565.10:FF:000006">
    <property type="entry name" value="Sensor histidine kinase WalK"/>
    <property type="match status" value="1"/>
</dbReference>
<dbReference type="PRINTS" id="PR00344">
    <property type="entry name" value="BCTRLSENSOR"/>
</dbReference>
<dbReference type="InterPro" id="IPR005467">
    <property type="entry name" value="His_kinase_dom"/>
</dbReference>
<dbReference type="PANTHER" id="PTHR43047:SF72">
    <property type="entry name" value="OSMOSENSING HISTIDINE PROTEIN KINASE SLN1"/>
    <property type="match status" value="1"/>
</dbReference>
<dbReference type="InterPro" id="IPR004358">
    <property type="entry name" value="Sig_transdc_His_kin-like_C"/>
</dbReference>
<name>A0A091CDD7_9ENTE</name>
<comment type="subcellular location">
    <subcellularLocation>
        <location evidence="2">Membrane</location>
    </subcellularLocation>
</comment>
<comment type="caution">
    <text evidence="9">The sequence shown here is derived from an EMBL/GenBank/DDBJ whole genome shotgun (WGS) entry which is preliminary data.</text>
</comment>
<keyword evidence="4" id="KW-0597">Phosphoprotein</keyword>
<dbReference type="Pfam" id="PF02518">
    <property type="entry name" value="HATPase_c"/>
    <property type="match status" value="1"/>
</dbReference>
<protein>
    <recommendedName>
        <fullName evidence="3">histidine kinase</fullName>
        <ecNumber evidence="3">2.7.13.3</ecNumber>
    </recommendedName>
</protein>
<dbReference type="Proteomes" id="UP000029381">
    <property type="component" value="Unassembled WGS sequence"/>
</dbReference>
<evidence type="ECO:0000256" key="2">
    <source>
        <dbReference type="ARBA" id="ARBA00004370"/>
    </source>
</evidence>
<dbReference type="Gene3D" id="3.30.565.10">
    <property type="entry name" value="Histidine kinase-like ATPase, C-terminal domain"/>
    <property type="match status" value="1"/>
</dbReference>
<dbReference type="PROSITE" id="PS50109">
    <property type="entry name" value="HIS_KIN"/>
    <property type="match status" value="1"/>
</dbReference>
<evidence type="ECO:0000313" key="10">
    <source>
        <dbReference type="Proteomes" id="UP000029381"/>
    </source>
</evidence>
<dbReference type="EC" id="2.7.13.3" evidence="3"/>
<dbReference type="PANTHER" id="PTHR43047">
    <property type="entry name" value="TWO-COMPONENT HISTIDINE PROTEIN KINASE"/>
    <property type="match status" value="1"/>
</dbReference>
<dbReference type="EMBL" id="JPVT01000069">
    <property type="protein sequence ID" value="KFN91903.1"/>
    <property type="molecule type" value="Genomic_DNA"/>
</dbReference>
<keyword evidence="5" id="KW-0808">Transferase</keyword>
<accession>A0A091CDD7</accession>
<comment type="catalytic activity">
    <reaction evidence="1">
        <text>ATP + protein L-histidine = ADP + protein N-phospho-L-histidine.</text>
        <dbReference type="EC" id="2.7.13.3"/>
    </reaction>
</comment>
<evidence type="ECO:0000256" key="6">
    <source>
        <dbReference type="ARBA" id="ARBA00022777"/>
    </source>
</evidence>
<dbReference type="GO" id="GO:0005886">
    <property type="term" value="C:plasma membrane"/>
    <property type="evidence" value="ECO:0007669"/>
    <property type="project" value="TreeGrafter"/>
</dbReference>
<dbReference type="InterPro" id="IPR003594">
    <property type="entry name" value="HATPase_dom"/>
</dbReference>
<gene>
    <name evidence="9" type="ORF">TMU3MR103_0799</name>
</gene>
<keyword evidence="7" id="KW-0902">Two-component regulatory system</keyword>
<evidence type="ECO:0000313" key="9">
    <source>
        <dbReference type="EMBL" id="KFN91903.1"/>
    </source>
</evidence>
<feature type="domain" description="Histidine kinase" evidence="8">
    <location>
        <begin position="1"/>
        <end position="136"/>
    </location>
</feature>
<organism evidence="9 10">
    <name type="scientific">Tetragenococcus muriaticus 3MR10-3</name>
    <dbReference type="NCBI Taxonomy" id="1302648"/>
    <lineage>
        <taxon>Bacteria</taxon>
        <taxon>Bacillati</taxon>
        <taxon>Bacillota</taxon>
        <taxon>Bacilli</taxon>
        <taxon>Lactobacillales</taxon>
        <taxon>Enterococcaceae</taxon>
        <taxon>Tetragenococcus</taxon>
    </lineage>
</organism>
<dbReference type="AlphaFoldDB" id="A0A091CDD7"/>
<dbReference type="SUPFAM" id="SSF55874">
    <property type="entry name" value="ATPase domain of HSP90 chaperone/DNA topoisomerase II/histidine kinase"/>
    <property type="match status" value="1"/>
</dbReference>
<evidence type="ECO:0000256" key="4">
    <source>
        <dbReference type="ARBA" id="ARBA00022553"/>
    </source>
</evidence>
<dbReference type="SMART" id="SM00387">
    <property type="entry name" value="HATPase_c"/>
    <property type="match status" value="1"/>
</dbReference>
<evidence type="ECO:0000256" key="7">
    <source>
        <dbReference type="ARBA" id="ARBA00023012"/>
    </source>
</evidence>
<sequence length="142" mass="16213">MEQKAEAANDRLVLETTENVPIFADYDRFVQIIVNIIQNSIQFTENGEIRLKIEKGYLETTVTITDTGVGMTEEQVNNIFERYYKIDPSRKNKKFGESGLGLPIVQQLVHMHKGKIEVYSQPNQGTSFVITFPDTDPEKEAE</sequence>
<evidence type="ECO:0000259" key="8">
    <source>
        <dbReference type="PROSITE" id="PS50109"/>
    </source>
</evidence>
<dbReference type="InterPro" id="IPR036890">
    <property type="entry name" value="HATPase_C_sf"/>
</dbReference>
<evidence type="ECO:0000256" key="3">
    <source>
        <dbReference type="ARBA" id="ARBA00012438"/>
    </source>
</evidence>
<keyword evidence="10" id="KW-1185">Reference proteome</keyword>
<dbReference type="GO" id="GO:0000155">
    <property type="term" value="F:phosphorelay sensor kinase activity"/>
    <property type="evidence" value="ECO:0007669"/>
    <property type="project" value="TreeGrafter"/>
</dbReference>
<evidence type="ECO:0000256" key="1">
    <source>
        <dbReference type="ARBA" id="ARBA00000085"/>
    </source>
</evidence>
<dbReference type="PATRIC" id="fig|1302648.3.peg.777"/>